<feature type="compositionally biased region" description="Polar residues" evidence="1">
    <location>
        <begin position="1"/>
        <end position="11"/>
    </location>
</feature>
<organism evidence="2 3">
    <name type="scientific">Brevibacterium ravenspurgense</name>
    <dbReference type="NCBI Taxonomy" id="479117"/>
    <lineage>
        <taxon>Bacteria</taxon>
        <taxon>Bacillati</taxon>
        <taxon>Actinomycetota</taxon>
        <taxon>Actinomycetes</taxon>
        <taxon>Micrococcales</taxon>
        <taxon>Brevibacteriaceae</taxon>
        <taxon>Brevibacterium</taxon>
    </lineage>
</organism>
<dbReference type="Proteomes" id="UP000242755">
    <property type="component" value="Unassembled WGS sequence"/>
</dbReference>
<evidence type="ECO:0000313" key="2">
    <source>
        <dbReference type="EMBL" id="PKY69836.1"/>
    </source>
</evidence>
<feature type="compositionally biased region" description="Basic residues" evidence="1">
    <location>
        <begin position="12"/>
        <end position="24"/>
    </location>
</feature>
<protein>
    <submittedName>
        <fullName evidence="2">Uncharacterized protein</fullName>
    </submittedName>
</protein>
<comment type="caution">
    <text evidence="2">The sequence shown here is derived from an EMBL/GenBank/DDBJ whole genome shotgun (WGS) entry which is preliminary data.</text>
</comment>
<gene>
    <name evidence="2" type="ORF">CYJ40_08615</name>
</gene>
<sequence length="75" mass="8182">MGTACGENTTRAQRHLVPGKHKTPAPKCEGPESLLEPSLLAFGNATLLIWLDVLVWDYYACSCADKRPKPEQVAS</sequence>
<reference evidence="2 3" key="1">
    <citation type="submission" date="2017-12" db="EMBL/GenBank/DDBJ databases">
        <title>Phylogenetic diversity of female urinary microbiome.</title>
        <authorList>
            <person name="Thomas-White K."/>
            <person name="Wolfe A.J."/>
        </authorList>
    </citation>
    <scope>NUCLEOTIDE SEQUENCE [LARGE SCALE GENOMIC DNA]</scope>
    <source>
        <strain evidence="2 3">UMB0426</strain>
    </source>
</reference>
<name>A0A2I1IFC6_9MICO</name>
<evidence type="ECO:0000256" key="1">
    <source>
        <dbReference type="SAM" id="MobiDB-lite"/>
    </source>
</evidence>
<evidence type="ECO:0000313" key="3">
    <source>
        <dbReference type="Proteomes" id="UP000242755"/>
    </source>
</evidence>
<proteinExistence type="predicted"/>
<feature type="region of interest" description="Disordered" evidence="1">
    <location>
        <begin position="1"/>
        <end position="29"/>
    </location>
</feature>
<accession>A0A2I1IFC6</accession>
<dbReference type="EMBL" id="PKGO01000008">
    <property type="protein sequence ID" value="PKY69836.1"/>
    <property type="molecule type" value="Genomic_DNA"/>
</dbReference>
<dbReference type="AlphaFoldDB" id="A0A2I1IFC6"/>